<evidence type="ECO:0000313" key="4">
    <source>
        <dbReference type="Proteomes" id="UP000627205"/>
    </source>
</evidence>
<dbReference type="PROSITE" id="PS51257">
    <property type="entry name" value="PROKAR_LIPOPROTEIN"/>
    <property type="match status" value="1"/>
</dbReference>
<feature type="signal peptide" evidence="2">
    <location>
        <begin position="1"/>
        <end position="24"/>
    </location>
</feature>
<evidence type="ECO:0000256" key="2">
    <source>
        <dbReference type="SAM" id="SignalP"/>
    </source>
</evidence>
<evidence type="ECO:0000313" key="3">
    <source>
        <dbReference type="EMBL" id="GGI55672.1"/>
    </source>
</evidence>
<evidence type="ECO:0000256" key="1">
    <source>
        <dbReference type="SAM" id="MobiDB-lite"/>
    </source>
</evidence>
<proteinExistence type="predicted"/>
<name>A0A8J3AZC1_9BURK</name>
<protein>
    <submittedName>
        <fullName evidence="3">Uncharacterized protein</fullName>
    </submittedName>
</protein>
<dbReference type="AlphaFoldDB" id="A0A8J3AZC1"/>
<sequence>MKSPYSLSMLAAAALIATTLAGCAASQSQRPQQSQGSMGSMDMSNADSMAMCKEMHTQMMNAKTPEERQAMMAEHMKNMSPEMMQHCPMMQGQQGGASTK</sequence>
<organism evidence="3 4">
    <name type="scientific">Oxalicibacterium solurbis</name>
    <dbReference type="NCBI Taxonomy" id="69280"/>
    <lineage>
        <taxon>Bacteria</taxon>
        <taxon>Pseudomonadati</taxon>
        <taxon>Pseudomonadota</taxon>
        <taxon>Betaproteobacteria</taxon>
        <taxon>Burkholderiales</taxon>
        <taxon>Oxalobacteraceae</taxon>
        <taxon>Oxalicibacterium</taxon>
    </lineage>
</organism>
<keyword evidence="2" id="KW-0732">Signal</keyword>
<keyword evidence="4" id="KW-1185">Reference proteome</keyword>
<reference evidence="3" key="1">
    <citation type="journal article" date="2014" name="Int. J. Syst. Evol. Microbiol.">
        <title>Complete genome sequence of Corynebacterium casei LMG S-19264T (=DSM 44701T), isolated from a smear-ripened cheese.</title>
        <authorList>
            <consortium name="US DOE Joint Genome Institute (JGI-PGF)"/>
            <person name="Walter F."/>
            <person name="Albersmeier A."/>
            <person name="Kalinowski J."/>
            <person name="Ruckert C."/>
        </authorList>
    </citation>
    <scope>NUCLEOTIDE SEQUENCE</scope>
    <source>
        <strain evidence="3">CCM 7664</strain>
    </source>
</reference>
<feature type="region of interest" description="Disordered" evidence="1">
    <location>
        <begin position="22"/>
        <end position="48"/>
    </location>
</feature>
<dbReference type="EMBL" id="BMDP01000005">
    <property type="protein sequence ID" value="GGI55672.1"/>
    <property type="molecule type" value="Genomic_DNA"/>
</dbReference>
<comment type="caution">
    <text evidence="3">The sequence shown here is derived from an EMBL/GenBank/DDBJ whole genome shotgun (WGS) entry which is preliminary data.</text>
</comment>
<reference evidence="3" key="2">
    <citation type="submission" date="2020-09" db="EMBL/GenBank/DDBJ databases">
        <authorList>
            <person name="Sun Q."/>
            <person name="Sedlacek I."/>
        </authorList>
    </citation>
    <scope>NUCLEOTIDE SEQUENCE</scope>
    <source>
        <strain evidence="3">CCM 7664</strain>
    </source>
</reference>
<dbReference type="RefSeq" id="WP_188422806.1">
    <property type="nucleotide sequence ID" value="NZ_BMDP01000005.1"/>
</dbReference>
<feature type="chain" id="PRO_5035208642" evidence="2">
    <location>
        <begin position="25"/>
        <end position="100"/>
    </location>
</feature>
<accession>A0A8J3AZC1</accession>
<dbReference type="Proteomes" id="UP000627205">
    <property type="component" value="Unassembled WGS sequence"/>
</dbReference>
<gene>
    <name evidence="3" type="ORF">GCM10011430_28460</name>
</gene>